<dbReference type="EMBL" id="JAEPRB010000445">
    <property type="protein sequence ID" value="KAG2216173.1"/>
    <property type="molecule type" value="Genomic_DNA"/>
</dbReference>
<organism evidence="2 3">
    <name type="scientific">Circinella minor</name>
    <dbReference type="NCBI Taxonomy" id="1195481"/>
    <lineage>
        <taxon>Eukaryota</taxon>
        <taxon>Fungi</taxon>
        <taxon>Fungi incertae sedis</taxon>
        <taxon>Mucoromycota</taxon>
        <taxon>Mucoromycotina</taxon>
        <taxon>Mucoromycetes</taxon>
        <taxon>Mucorales</taxon>
        <taxon>Lichtheimiaceae</taxon>
        <taxon>Circinella</taxon>
    </lineage>
</organism>
<evidence type="ECO:0000313" key="2">
    <source>
        <dbReference type="EMBL" id="KAG2216173.1"/>
    </source>
</evidence>
<name>A0A8H7VH06_9FUNG</name>
<evidence type="ECO:0000256" key="1">
    <source>
        <dbReference type="SAM" id="MobiDB-lite"/>
    </source>
</evidence>
<dbReference type="Proteomes" id="UP000646827">
    <property type="component" value="Unassembled WGS sequence"/>
</dbReference>
<reference evidence="2 3" key="1">
    <citation type="submission" date="2020-12" db="EMBL/GenBank/DDBJ databases">
        <title>Metabolic potential, ecology and presence of endohyphal bacteria is reflected in genomic diversity of Mucoromycotina.</title>
        <authorList>
            <person name="Muszewska A."/>
            <person name="Okrasinska A."/>
            <person name="Steczkiewicz K."/>
            <person name="Drgas O."/>
            <person name="Orlowska M."/>
            <person name="Perlinska-Lenart U."/>
            <person name="Aleksandrzak-Piekarczyk T."/>
            <person name="Szatraj K."/>
            <person name="Zielenkiewicz U."/>
            <person name="Pilsyk S."/>
            <person name="Malc E."/>
            <person name="Mieczkowski P."/>
            <person name="Kruszewska J.S."/>
            <person name="Biernat P."/>
            <person name="Pawlowska J."/>
        </authorList>
    </citation>
    <scope>NUCLEOTIDE SEQUENCE [LARGE SCALE GENOMIC DNA]</scope>
    <source>
        <strain evidence="2 3">CBS 142.35</strain>
    </source>
</reference>
<feature type="compositionally biased region" description="Low complexity" evidence="1">
    <location>
        <begin position="432"/>
        <end position="455"/>
    </location>
</feature>
<protein>
    <submittedName>
        <fullName evidence="2">Uncharacterized protein</fullName>
    </submittedName>
</protein>
<comment type="caution">
    <text evidence="2">The sequence shown here is derived from an EMBL/GenBank/DDBJ whole genome shotgun (WGS) entry which is preliminary data.</text>
</comment>
<sequence>MCNYIVKMSKAQPDPASCSTNEVTRANQTLTSTVRRLISSVRGSASNSCGGSTTRGRGSSSSSRGLSSTTRRPSFAGHTSISTSEGHISTIVYAKRSFNAISGNQIGNAISVGRPHPDLQIMKGTVEFDLFKRGVACFCYTENAFPNVEEERIACVTLAKRIVKWDDLGRLPSVDSVLLLKEFNEILSKRRTSLHSAVGVWLDKQYDLFARYVPQDIMALGKKEICGYLLVDNYFARTNFEINGPYLYSNAIADCICFTLLNHHVGNAHLSPYPDIIGCQIICLVTLMVNIDNLTPVMLIKYRIAKVAENEDVQTGKRGHQFGEDSDWEDYYVDMLLSDGYLGKWIDWPHVEAYITQAVSKKKGDRRNREVVLSNFGNVASRPESLPNVSSAALRSINCIQQDIGSKTKHGNEGWNLAEREELFEDDEHQQEQLSEGQEYQQEQLSEGQEYQQEQLSEEEYQQGTSAQDEF</sequence>
<proteinExistence type="predicted"/>
<dbReference type="OrthoDB" id="2297517at2759"/>
<feature type="compositionally biased region" description="Low complexity" evidence="1">
    <location>
        <begin position="46"/>
        <end position="74"/>
    </location>
</feature>
<feature type="region of interest" description="Disordered" evidence="1">
    <location>
        <begin position="42"/>
        <end position="81"/>
    </location>
</feature>
<keyword evidence="3" id="KW-1185">Reference proteome</keyword>
<accession>A0A8H7VH06</accession>
<gene>
    <name evidence="2" type="ORF">INT45_000341</name>
</gene>
<feature type="region of interest" description="Disordered" evidence="1">
    <location>
        <begin position="423"/>
        <end position="471"/>
    </location>
</feature>
<evidence type="ECO:0000313" key="3">
    <source>
        <dbReference type="Proteomes" id="UP000646827"/>
    </source>
</evidence>
<dbReference type="AlphaFoldDB" id="A0A8H7VH06"/>